<dbReference type="AlphaFoldDB" id="A0A8H4VTI1"/>
<name>A0A8H4VTI1_9AGAR</name>
<keyword evidence="3" id="KW-1185">Reference proteome</keyword>
<evidence type="ECO:0008006" key="4">
    <source>
        <dbReference type="Google" id="ProtNLM"/>
    </source>
</evidence>
<protein>
    <recommendedName>
        <fullName evidence="4">F-box domain-containing protein</fullName>
    </recommendedName>
</protein>
<feature type="compositionally biased region" description="Acidic residues" evidence="1">
    <location>
        <begin position="542"/>
        <end position="556"/>
    </location>
</feature>
<proteinExistence type="predicted"/>
<dbReference type="Proteomes" id="UP000521872">
    <property type="component" value="Unassembled WGS sequence"/>
</dbReference>
<feature type="region of interest" description="Disordered" evidence="1">
    <location>
        <begin position="482"/>
        <end position="556"/>
    </location>
</feature>
<accession>A0A8H4VTI1</accession>
<evidence type="ECO:0000313" key="3">
    <source>
        <dbReference type="Proteomes" id="UP000521872"/>
    </source>
</evidence>
<organism evidence="2 3">
    <name type="scientific">Agrocybe pediades</name>
    <dbReference type="NCBI Taxonomy" id="84607"/>
    <lineage>
        <taxon>Eukaryota</taxon>
        <taxon>Fungi</taxon>
        <taxon>Dikarya</taxon>
        <taxon>Basidiomycota</taxon>
        <taxon>Agaricomycotina</taxon>
        <taxon>Agaricomycetes</taxon>
        <taxon>Agaricomycetidae</taxon>
        <taxon>Agaricales</taxon>
        <taxon>Agaricineae</taxon>
        <taxon>Strophariaceae</taxon>
        <taxon>Agrocybe</taxon>
    </lineage>
</organism>
<evidence type="ECO:0000313" key="2">
    <source>
        <dbReference type="EMBL" id="KAF4622196.1"/>
    </source>
</evidence>
<feature type="region of interest" description="Disordered" evidence="1">
    <location>
        <begin position="392"/>
        <end position="439"/>
    </location>
</feature>
<sequence>MSTSPAAAALHNSIRHFTDVMHDLKIIKQAAQSRNGQPPSKKICAGIETIKPSTYEGREPGPRPDLPVEIMDNILSFLPRSAYKPLFYTNSFMSTLARRRFYRNIALKGCKVVVAFIKCILSSPEIPSYIRLLSINVCVDHPTSNFYRLVQSLLLKTENVLSLFLEFPKSDSPVWMLDGCTFKLKQFTTTMHSLRPLAQFLETQESLVDLTLRGYQTDAGFYIPVLDAAPQVSPPEETVFALSPGTLPNLKTFNAIHADGALVRAVVQGRPIEVVSVPLFADSRYDSLNAIGTSSKPLKRLSLISFDPSAPYFLFEAVADRFAELEALHVVMLMAECGNELLEQFCPVLAKFKCLKYITFMAPPSTPPLPPVAPPAALPAIAAGQPGALLNANTGAPLPSTTTNNGPVGTGGSTLNGPAASNSSSGSSTSANPGPRLRNHDEEGEIAKMWHKACPTLRTIILPKGKVWFKAHTMLNVVQPGQAGGQAAPAPPAPAPAHPATSSTDAPAAETVSAAAGASEDVLIPVSASSSTETPAAAGAAEDADSSSDDMEWAHL</sequence>
<evidence type="ECO:0000256" key="1">
    <source>
        <dbReference type="SAM" id="MobiDB-lite"/>
    </source>
</evidence>
<feature type="compositionally biased region" description="Low complexity" evidence="1">
    <location>
        <begin position="416"/>
        <end position="435"/>
    </location>
</feature>
<reference evidence="2 3" key="1">
    <citation type="submission" date="2019-12" db="EMBL/GenBank/DDBJ databases">
        <authorList>
            <person name="Floudas D."/>
            <person name="Bentzer J."/>
            <person name="Ahren D."/>
            <person name="Johansson T."/>
            <person name="Persson P."/>
            <person name="Tunlid A."/>
        </authorList>
    </citation>
    <scope>NUCLEOTIDE SEQUENCE [LARGE SCALE GENOMIC DNA]</scope>
    <source>
        <strain evidence="2 3">CBS 102.39</strain>
    </source>
</reference>
<feature type="compositionally biased region" description="Low complexity" evidence="1">
    <location>
        <begin position="527"/>
        <end position="541"/>
    </location>
</feature>
<comment type="caution">
    <text evidence="2">The sequence shown here is derived from an EMBL/GenBank/DDBJ whole genome shotgun (WGS) entry which is preliminary data.</text>
</comment>
<feature type="compositionally biased region" description="Low complexity" evidence="1">
    <location>
        <begin position="498"/>
        <end position="518"/>
    </location>
</feature>
<gene>
    <name evidence="2" type="ORF">D9613_009367</name>
</gene>
<dbReference type="EMBL" id="JAACJL010000002">
    <property type="protein sequence ID" value="KAF4622196.1"/>
    <property type="molecule type" value="Genomic_DNA"/>
</dbReference>